<dbReference type="InterPro" id="IPR002656">
    <property type="entry name" value="Acyl_transf_3_dom"/>
</dbReference>
<dbReference type="Pfam" id="PF01757">
    <property type="entry name" value="Acyl_transf_3"/>
    <property type="match status" value="1"/>
</dbReference>
<keyword evidence="1" id="KW-1133">Transmembrane helix</keyword>
<organism evidence="3 4">
    <name type="scientific">Enterobacter agglomerans</name>
    <name type="common">Erwinia herbicola</name>
    <name type="synonym">Pantoea agglomerans</name>
    <dbReference type="NCBI Taxonomy" id="549"/>
    <lineage>
        <taxon>Bacteria</taxon>
        <taxon>Pseudomonadati</taxon>
        <taxon>Pseudomonadota</taxon>
        <taxon>Gammaproteobacteria</taxon>
        <taxon>Enterobacterales</taxon>
        <taxon>Erwiniaceae</taxon>
        <taxon>Pantoea</taxon>
        <taxon>Pantoea agglomerans group</taxon>
    </lineage>
</organism>
<feature type="transmembrane region" description="Helical" evidence="1">
    <location>
        <begin position="274"/>
        <end position="293"/>
    </location>
</feature>
<keyword evidence="4" id="KW-1185">Reference proteome</keyword>
<dbReference type="STRING" id="549.BEE12_10555"/>
<protein>
    <submittedName>
        <fullName evidence="3">Predicted membrane protein</fullName>
    </submittedName>
</protein>
<gene>
    <name evidence="3" type="ORF">NCTC9381_04309</name>
</gene>
<dbReference type="EMBL" id="UGSO01000001">
    <property type="protein sequence ID" value="SUB18353.1"/>
    <property type="molecule type" value="Genomic_DNA"/>
</dbReference>
<evidence type="ECO:0000313" key="4">
    <source>
        <dbReference type="Proteomes" id="UP000254640"/>
    </source>
</evidence>
<dbReference type="Proteomes" id="UP000254640">
    <property type="component" value="Unassembled WGS sequence"/>
</dbReference>
<feature type="transmembrane region" description="Helical" evidence="1">
    <location>
        <begin position="124"/>
        <end position="141"/>
    </location>
</feature>
<feature type="transmembrane region" description="Helical" evidence="1">
    <location>
        <begin position="102"/>
        <end position="119"/>
    </location>
</feature>
<keyword evidence="1" id="KW-0812">Transmembrane</keyword>
<reference evidence="3 4" key="1">
    <citation type="submission" date="2018-06" db="EMBL/GenBank/DDBJ databases">
        <authorList>
            <consortium name="Pathogen Informatics"/>
            <person name="Doyle S."/>
        </authorList>
    </citation>
    <scope>NUCLEOTIDE SEQUENCE [LARGE SCALE GENOMIC DNA]</scope>
    <source>
        <strain evidence="3 4">NCTC9381</strain>
    </source>
</reference>
<keyword evidence="1" id="KW-0472">Membrane</keyword>
<dbReference type="AlphaFoldDB" id="A0A379AKD1"/>
<proteinExistence type="predicted"/>
<sequence length="339" mass="38259">MHSTIAVHNNAGHFTAFSGLLNEMLAPVRLGLMFFVSGLFVDAGLRKGLGPFFNNKVRSILYPFVVWVAVYGGLKILFSSMANTPQSPMNIILSHLTGGGDMTWFLHSLFIFFIVIIFARHLPFLLVFAICMTLSWALPAIEADGVFASFDNTHINKSLYLFVFFYLGDYVVRKQVDIAEKVQHGPTLFISVISFVLLSCLNIFVLERHSQALLSPLALLSVPFFVWIALKLKSELVYYIGVNSIVFYLSHYLAIQFFSKIVKFESPSAWVNDLKFISAFLVALALPWTLCLMRKRGWFNFLFTMKKSSKPMTTKTGLITAAEIKRAARFNGGPFLIRF</sequence>
<feature type="transmembrane region" description="Helical" evidence="1">
    <location>
        <begin position="237"/>
        <end position="254"/>
    </location>
</feature>
<evidence type="ECO:0000313" key="3">
    <source>
        <dbReference type="EMBL" id="SUB18353.1"/>
    </source>
</evidence>
<evidence type="ECO:0000256" key="1">
    <source>
        <dbReference type="SAM" id="Phobius"/>
    </source>
</evidence>
<accession>A0A379AKD1</accession>
<dbReference type="GO" id="GO:0016747">
    <property type="term" value="F:acyltransferase activity, transferring groups other than amino-acyl groups"/>
    <property type="evidence" value="ECO:0007669"/>
    <property type="project" value="InterPro"/>
</dbReference>
<evidence type="ECO:0000259" key="2">
    <source>
        <dbReference type="Pfam" id="PF01757"/>
    </source>
</evidence>
<feature type="transmembrane region" description="Helical" evidence="1">
    <location>
        <begin position="212"/>
        <end position="230"/>
    </location>
</feature>
<feature type="transmembrane region" description="Helical" evidence="1">
    <location>
        <begin position="61"/>
        <end position="82"/>
    </location>
</feature>
<feature type="domain" description="Acyltransferase 3" evidence="2">
    <location>
        <begin position="12"/>
        <end position="290"/>
    </location>
</feature>
<feature type="transmembrane region" description="Helical" evidence="1">
    <location>
        <begin position="184"/>
        <end position="206"/>
    </location>
</feature>
<feature type="transmembrane region" description="Helical" evidence="1">
    <location>
        <begin position="153"/>
        <end position="172"/>
    </location>
</feature>
<name>A0A379AKD1_ENTAG</name>